<proteinExistence type="predicted"/>
<evidence type="ECO:0000313" key="2">
    <source>
        <dbReference type="EMBL" id="MDO6454588.1"/>
    </source>
</evidence>
<comment type="caution">
    <text evidence="2">The sequence shown here is derived from an EMBL/GenBank/DDBJ whole genome shotgun (WGS) entry which is preliminary data.</text>
</comment>
<evidence type="ECO:0000259" key="1">
    <source>
        <dbReference type="Pfam" id="PF09937"/>
    </source>
</evidence>
<sequence length="362" mass="40383">MELNNFTQLNAQYSSGLMPDGRSCVVIVAKGSWAFPQCSGGEAILLDPESSLDIITADVSLGQPGFTPILYENDFARFKPQCDVIMHAHAYSLSNKPEVEVGLKVGSELDKRFRVYGPRQWIKSGWSLSLSKALPFEKQIIHYGLAYGGVDYSEFDSKGIAHTFVNNPLGIGYAPKTNANDLDGKPAPQLEPLNQKITRFNQEIEPVSFGPISRNFKDRLALAGTYDEHWEREVSPFLPDDFKEAFYQCAPNDQRISHLCGGEEITLSNVMPEGEFSFVVPDTHIYVSAIKSGGNEQLLDVRADTLIIEPELRRFSVVWRASIPIEYYSTEINTIIVGQPTKAWRLARAKGKEFKVLNGGIR</sequence>
<reference evidence="2" key="1">
    <citation type="submission" date="2023-07" db="EMBL/GenBank/DDBJ databases">
        <title>Genome content predicts the carbon catabolic preferences of heterotrophic bacteria.</title>
        <authorList>
            <person name="Gralka M."/>
        </authorList>
    </citation>
    <scope>NUCLEOTIDE SEQUENCE</scope>
    <source>
        <strain evidence="2">I2M16</strain>
    </source>
</reference>
<name>A0AAW7XJU4_9GAMM</name>
<feature type="domain" description="DUF2169" evidence="1">
    <location>
        <begin position="20"/>
        <end position="320"/>
    </location>
</feature>
<accession>A0AAW7XJU4</accession>
<dbReference type="Pfam" id="PF09937">
    <property type="entry name" value="DUF2169"/>
    <property type="match status" value="1"/>
</dbReference>
<dbReference type="EMBL" id="JAUOPG010000009">
    <property type="protein sequence ID" value="MDO6454588.1"/>
    <property type="molecule type" value="Genomic_DNA"/>
</dbReference>
<dbReference type="RefSeq" id="WP_075174352.1">
    <property type="nucleotide sequence ID" value="NZ_JAUOPG010000009.1"/>
</dbReference>
<dbReference type="Proteomes" id="UP001169862">
    <property type="component" value="Unassembled WGS sequence"/>
</dbReference>
<organism evidence="2 3">
    <name type="scientific">Neptunomonas phycophila</name>
    <dbReference type="NCBI Taxonomy" id="1572645"/>
    <lineage>
        <taxon>Bacteria</taxon>
        <taxon>Pseudomonadati</taxon>
        <taxon>Pseudomonadota</taxon>
        <taxon>Gammaproteobacteria</taxon>
        <taxon>Oceanospirillales</taxon>
        <taxon>Oceanospirillaceae</taxon>
        <taxon>Neptunomonas</taxon>
    </lineage>
</organism>
<dbReference type="AlphaFoldDB" id="A0AAW7XJU4"/>
<protein>
    <submittedName>
        <fullName evidence="2">DUF2169 domain-containing protein</fullName>
    </submittedName>
</protein>
<evidence type="ECO:0000313" key="3">
    <source>
        <dbReference type="Proteomes" id="UP001169862"/>
    </source>
</evidence>
<gene>
    <name evidence="2" type="ORF">Q4490_13520</name>
</gene>
<dbReference type="InterPro" id="IPR018683">
    <property type="entry name" value="DUF2169"/>
</dbReference>